<accession>A0A225VEP6</accession>
<evidence type="ECO:0000313" key="3">
    <source>
        <dbReference type="Proteomes" id="UP000198211"/>
    </source>
</evidence>
<gene>
    <name evidence="2" type="ORF">PHMEG_00025388</name>
</gene>
<dbReference type="InterPro" id="IPR052579">
    <property type="entry name" value="Zinc_finger_SWIM"/>
</dbReference>
<dbReference type="AlphaFoldDB" id="A0A225VEP6"/>
<dbReference type="Pfam" id="PF21056">
    <property type="entry name" value="ZSWIM1-3_RNaseH-like"/>
    <property type="match status" value="1"/>
</dbReference>
<dbReference type="OrthoDB" id="124569at2759"/>
<evidence type="ECO:0000259" key="1">
    <source>
        <dbReference type="Pfam" id="PF21056"/>
    </source>
</evidence>
<dbReference type="PANTHER" id="PTHR31569">
    <property type="entry name" value="SWIM-TYPE DOMAIN-CONTAINING PROTEIN"/>
    <property type="match status" value="1"/>
</dbReference>
<dbReference type="EMBL" id="NBNE01005822">
    <property type="protein sequence ID" value="OWZ02960.1"/>
    <property type="molecule type" value="Genomic_DNA"/>
</dbReference>
<dbReference type="Proteomes" id="UP000198211">
    <property type="component" value="Unassembled WGS sequence"/>
</dbReference>
<organism evidence="2 3">
    <name type="scientific">Phytophthora megakarya</name>
    <dbReference type="NCBI Taxonomy" id="4795"/>
    <lineage>
        <taxon>Eukaryota</taxon>
        <taxon>Sar</taxon>
        <taxon>Stramenopiles</taxon>
        <taxon>Oomycota</taxon>
        <taxon>Peronosporomycetes</taxon>
        <taxon>Peronosporales</taxon>
        <taxon>Peronosporaceae</taxon>
        <taxon>Phytophthora</taxon>
    </lineage>
</organism>
<sequence length="249" mass="27762">MYSWLEEAEAQERAIPPTAGHTLNQLSVALQCPVEYVEARAVKNGIFRHNHQVSAVAFAMYPSSRGVGDAMVSARVQGMLALGANSSKIYDYLLAHDPNHLSSVSSVDDDDATTRAIAAFAALDTENASSVAETNAGESGVISLASVHTRRVYSRFSELLMVDRTHKTNRYNYQLLTFMTKNEFGEGAVVQHSLLEAIAHFKRCHHTRIHLLRVIVVDKDLNEIRALESNFPDIRVLICHFHLIKYLKE</sequence>
<protein>
    <recommendedName>
        <fullName evidence="1">ZSWIM1/3 RNaseH-like domain-containing protein</fullName>
    </recommendedName>
</protein>
<name>A0A225VEP6_9STRA</name>
<feature type="domain" description="ZSWIM1/3 RNaseH-like" evidence="1">
    <location>
        <begin position="125"/>
        <end position="237"/>
    </location>
</feature>
<dbReference type="InterPro" id="IPR048324">
    <property type="entry name" value="ZSWIM1-3_RNaseH-like"/>
</dbReference>
<proteinExistence type="predicted"/>
<evidence type="ECO:0000313" key="2">
    <source>
        <dbReference type="EMBL" id="OWZ02960.1"/>
    </source>
</evidence>
<dbReference type="PANTHER" id="PTHR31569:SF4">
    <property type="entry name" value="SWIM-TYPE DOMAIN-CONTAINING PROTEIN"/>
    <property type="match status" value="1"/>
</dbReference>
<keyword evidence="3" id="KW-1185">Reference proteome</keyword>
<reference evidence="3" key="1">
    <citation type="submission" date="2017-03" db="EMBL/GenBank/DDBJ databases">
        <title>Phytopthora megakarya and P. palmivora, two closely related causual agents of cacao black pod achieved similar genome size and gene model numbers by different mechanisms.</title>
        <authorList>
            <person name="Ali S."/>
            <person name="Shao J."/>
            <person name="Larry D.J."/>
            <person name="Kronmiller B."/>
            <person name="Shen D."/>
            <person name="Strem M.D."/>
            <person name="Melnick R.L."/>
            <person name="Guiltinan M.J."/>
            <person name="Tyler B.M."/>
            <person name="Meinhardt L.W."/>
            <person name="Bailey B.A."/>
        </authorList>
    </citation>
    <scope>NUCLEOTIDE SEQUENCE [LARGE SCALE GENOMIC DNA]</scope>
    <source>
        <strain evidence="3">zdho120</strain>
    </source>
</reference>
<comment type="caution">
    <text evidence="2">The sequence shown here is derived from an EMBL/GenBank/DDBJ whole genome shotgun (WGS) entry which is preliminary data.</text>
</comment>